<feature type="transmembrane region" description="Helical" evidence="5">
    <location>
        <begin position="67"/>
        <end position="86"/>
    </location>
</feature>
<organism evidence="7 8">
    <name type="scientific">Coprobacillus cateniformis</name>
    <dbReference type="NCBI Taxonomy" id="100884"/>
    <lineage>
        <taxon>Bacteria</taxon>
        <taxon>Bacillati</taxon>
        <taxon>Bacillota</taxon>
        <taxon>Erysipelotrichia</taxon>
        <taxon>Erysipelotrichales</taxon>
        <taxon>Coprobacillaceae</taxon>
        <taxon>Coprobacillus</taxon>
    </lineage>
</organism>
<dbReference type="Pfam" id="PF01694">
    <property type="entry name" value="Rhomboid"/>
    <property type="match status" value="1"/>
</dbReference>
<dbReference type="GO" id="GO:0004252">
    <property type="term" value="F:serine-type endopeptidase activity"/>
    <property type="evidence" value="ECO:0007669"/>
    <property type="project" value="InterPro"/>
</dbReference>
<dbReference type="EMBL" id="ADKX01000041">
    <property type="protein sequence ID" value="EFW03915.1"/>
    <property type="molecule type" value="Genomic_DNA"/>
</dbReference>
<dbReference type="Gene3D" id="1.20.1540.10">
    <property type="entry name" value="Rhomboid-like"/>
    <property type="match status" value="1"/>
</dbReference>
<dbReference type="STRING" id="100884.GCA_000269565_00359"/>
<gene>
    <name evidence="7" type="ORF">HMPREF9488_02707</name>
</gene>
<evidence type="ECO:0000259" key="6">
    <source>
        <dbReference type="Pfam" id="PF01694"/>
    </source>
</evidence>
<keyword evidence="2 5" id="KW-0812">Transmembrane</keyword>
<name>E7GD64_9FIRM</name>
<sequence>MKNQLLKQYKRAPVTSVLIALCVVIYVISFLLYGEEMNVYEGMAFGGYNPVFVQLNHEYYRLITANFIHFGIIHIAVNCYSLYGIGMFIESSLKPKKYCIVLFISALATTGLPYLLYLINGFEANTVSGGISGVIFGLIGALGALALKYRDIFLDVFRQLAPNLLLMLFISVVVPSISLSGHVAGMIGGFIATYIILHIHTYKKKSKYSDLVN</sequence>
<feature type="transmembrane region" description="Helical" evidence="5">
    <location>
        <begin position="98"/>
        <end position="119"/>
    </location>
</feature>
<protein>
    <recommendedName>
        <fullName evidence="6">Peptidase S54 rhomboid domain-containing protein</fullName>
    </recommendedName>
</protein>
<proteinExistence type="predicted"/>
<dbReference type="OrthoDB" id="9813074at2"/>
<dbReference type="SUPFAM" id="SSF144091">
    <property type="entry name" value="Rhomboid-like"/>
    <property type="match status" value="1"/>
</dbReference>
<keyword evidence="8" id="KW-1185">Reference proteome</keyword>
<feature type="transmembrane region" description="Helical" evidence="5">
    <location>
        <begin position="12"/>
        <end position="33"/>
    </location>
</feature>
<dbReference type="eggNOG" id="COG0705">
    <property type="taxonomic scope" value="Bacteria"/>
</dbReference>
<keyword evidence="4 5" id="KW-0472">Membrane</keyword>
<dbReference type="HOGENOM" id="CLU_055068_3_0_9"/>
<evidence type="ECO:0000313" key="7">
    <source>
        <dbReference type="EMBL" id="EFW03915.1"/>
    </source>
</evidence>
<feature type="transmembrane region" description="Helical" evidence="5">
    <location>
        <begin position="160"/>
        <end position="177"/>
    </location>
</feature>
<keyword evidence="3 5" id="KW-1133">Transmembrane helix</keyword>
<dbReference type="AlphaFoldDB" id="E7GD64"/>
<evidence type="ECO:0000256" key="5">
    <source>
        <dbReference type="SAM" id="Phobius"/>
    </source>
</evidence>
<comment type="caution">
    <text evidence="7">The sequence shown here is derived from an EMBL/GenBank/DDBJ whole genome shotgun (WGS) entry which is preliminary data.</text>
</comment>
<dbReference type="GeneID" id="78228275"/>
<dbReference type="Proteomes" id="UP000003157">
    <property type="component" value="Unassembled WGS sequence"/>
</dbReference>
<dbReference type="GO" id="GO:0016020">
    <property type="term" value="C:membrane"/>
    <property type="evidence" value="ECO:0007669"/>
    <property type="project" value="UniProtKB-SubCell"/>
</dbReference>
<dbReference type="PANTHER" id="PTHR43066:SF11">
    <property type="entry name" value="PEPTIDASE S54 RHOMBOID DOMAIN-CONTAINING PROTEIN"/>
    <property type="match status" value="1"/>
</dbReference>
<evidence type="ECO:0000256" key="1">
    <source>
        <dbReference type="ARBA" id="ARBA00004141"/>
    </source>
</evidence>
<dbReference type="RefSeq" id="WP_008789794.1">
    <property type="nucleotide sequence ID" value="NZ_AKCB01000001.1"/>
</dbReference>
<evidence type="ECO:0000256" key="3">
    <source>
        <dbReference type="ARBA" id="ARBA00022989"/>
    </source>
</evidence>
<feature type="transmembrane region" description="Helical" evidence="5">
    <location>
        <begin position="131"/>
        <end position="148"/>
    </location>
</feature>
<evidence type="ECO:0000256" key="2">
    <source>
        <dbReference type="ARBA" id="ARBA00022692"/>
    </source>
</evidence>
<feature type="transmembrane region" description="Helical" evidence="5">
    <location>
        <begin position="183"/>
        <end position="202"/>
    </location>
</feature>
<dbReference type="InterPro" id="IPR022764">
    <property type="entry name" value="Peptidase_S54_rhomboid_dom"/>
</dbReference>
<dbReference type="InterPro" id="IPR035952">
    <property type="entry name" value="Rhomboid-like_sf"/>
</dbReference>
<reference evidence="7 8" key="1">
    <citation type="submission" date="2010-12" db="EMBL/GenBank/DDBJ databases">
        <title>The Genome Sequence of Coprobacillus sp. strain 29_1.</title>
        <authorList>
            <consortium name="The Broad Institute Genome Sequencing Platform"/>
            <person name="Earl A."/>
            <person name="Ward D."/>
            <person name="Feldgarden M."/>
            <person name="Gevers D."/>
            <person name="Daigneault M."/>
            <person name="Sibley C.D."/>
            <person name="White A."/>
            <person name="Strauss J."/>
            <person name="Allen-Vercoe E."/>
            <person name="Young S.K."/>
            <person name="Zeng Q."/>
            <person name="Gargeya S."/>
            <person name="Fitzgerald M."/>
            <person name="Haas B."/>
            <person name="Abouelleil A."/>
            <person name="Alvarado L."/>
            <person name="Arachchi H.M."/>
            <person name="Berlin A."/>
            <person name="Brown A."/>
            <person name="Chapman S.B."/>
            <person name="Chen Z."/>
            <person name="Dunbar C."/>
            <person name="Freedman E."/>
            <person name="Gearin G."/>
            <person name="Gellesch M."/>
            <person name="Goldberg J."/>
            <person name="Griggs A."/>
            <person name="Gujja S."/>
            <person name="Heilman E."/>
            <person name="Heiman D."/>
            <person name="Howarth C."/>
            <person name="Larson L."/>
            <person name="Lui A."/>
            <person name="MacDonald P.J.P."/>
            <person name="Mehta T."/>
            <person name="Montmayeur A."/>
            <person name="Murphy C."/>
            <person name="Neiman D."/>
            <person name="Pearson M."/>
            <person name="Priest M."/>
            <person name="Roberts A."/>
            <person name="Saif S."/>
            <person name="Shea T."/>
            <person name="Shenoy N."/>
            <person name="Sisk P."/>
            <person name="Stolte C."/>
            <person name="Sykes S."/>
            <person name="White J."/>
            <person name="Yandava C."/>
            <person name="Nusbaum C."/>
            <person name="Birren B."/>
        </authorList>
    </citation>
    <scope>NUCLEOTIDE SEQUENCE [LARGE SCALE GENOMIC DNA]</scope>
    <source>
        <strain evidence="7 8">29_1</strain>
    </source>
</reference>
<comment type="subcellular location">
    <subcellularLocation>
        <location evidence="1">Membrane</location>
        <topology evidence="1">Multi-pass membrane protein</topology>
    </subcellularLocation>
</comment>
<evidence type="ECO:0000313" key="8">
    <source>
        <dbReference type="Proteomes" id="UP000003157"/>
    </source>
</evidence>
<feature type="domain" description="Peptidase S54 rhomboid" evidence="6">
    <location>
        <begin position="57"/>
        <end position="197"/>
    </location>
</feature>
<evidence type="ECO:0000256" key="4">
    <source>
        <dbReference type="ARBA" id="ARBA00023136"/>
    </source>
</evidence>
<dbReference type="PANTHER" id="PTHR43066">
    <property type="entry name" value="RHOMBOID-RELATED PROTEIN"/>
    <property type="match status" value="1"/>
</dbReference>
<accession>E7GD64</accession>